<name>A0ABV4NTH5_9GAMM</name>
<reference evidence="1 2" key="1">
    <citation type="submission" date="2024-08" db="EMBL/GenBank/DDBJ databases">
        <authorList>
            <person name="Ishaq N."/>
        </authorList>
    </citation>
    <scope>NUCLEOTIDE SEQUENCE [LARGE SCALE GENOMIC DNA]</scope>
    <source>
        <strain evidence="1 2">JCM 30400</strain>
    </source>
</reference>
<dbReference type="EMBL" id="JBGMEL010000027">
    <property type="protein sequence ID" value="MFA0792494.1"/>
    <property type="molecule type" value="Genomic_DNA"/>
</dbReference>
<evidence type="ECO:0000313" key="1">
    <source>
        <dbReference type="EMBL" id="MFA0792494.1"/>
    </source>
</evidence>
<dbReference type="Proteomes" id="UP001569414">
    <property type="component" value="Unassembled WGS sequence"/>
</dbReference>
<comment type="caution">
    <text evidence="1">The sequence shown here is derived from an EMBL/GenBank/DDBJ whole genome shotgun (WGS) entry which is preliminary data.</text>
</comment>
<organism evidence="1 2">
    <name type="scientific">Microbulbifer echini</name>
    <dbReference type="NCBI Taxonomy" id="1529067"/>
    <lineage>
        <taxon>Bacteria</taxon>
        <taxon>Pseudomonadati</taxon>
        <taxon>Pseudomonadota</taxon>
        <taxon>Gammaproteobacteria</taxon>
        <taxon>Cellvibrionales</taxon>
        <taxon>Microbulbiferaceae</taxon>
        <taxon>Microbulbifer</taxon>
    </lineage>
</organism>
<dbReference type="Pfam" id="PF05354">
    <property type="entry name" value="Phage_attach"/>
    <property type="match status" value="1"/>
</dbReference>
<keyword evidence="2" id="KW-1185">Reference proteome</keyword>
<gene>
    <name evidence="1" type="ORF">ACCI51_18300</name>
</gene>
<dbReference type="InterPro" id="IPR008018">
    <property type="entry name" value="Phage_tail_attach_FII"/>
</dbReference>
<accession>A0ABV4NTH5</accession>
<proteinExistence type="predicted"/>
<sequence>MDLDQRAAECALRKWGKPATYDDGSGAEPIDYQLIFDQEIDQFDEEERLRVPRIELSLLVSEVGDYNSEAVIKLGGVEYTVRKRLADDGVVWRVLVEGQAKIAKNS</sequence>
<dbReference type="RefSeq" id="WP_371844882.1">
    <property type="nucleotide sequence ID" value="NZ_JBGMEL010000027.1"/>
</dbReference>
<protein>
    <recommendedName>
        <fullName evidence="3">Phage protein</fullName>
    </recommendedName>
</protein>
<evidence type="ECO:0008006" key="3">
    <source>
        <dbReference type="Google" id="ProtNLM"/>
    </source>
</evidence>
<evidence type="ECO:0000313" key="2">
    <source>
        <dbReference type="Proteomes" id="UP001569414"/>
    </source>
</evidence>